<sequence>MMKNILGHAVYQLVIIFTLLFAGEKFFDIDSGRNAPLHSPPSEHYTIVFNVFVMMQLFNEINARKIHGERNVFEGIYRNPIFCSVVLGTFALQIVIVQVRGKPFSCTALDHRPVALVCFHRRRRTALGTARHLHPDASPEVPERGRTRNPQR</sequence>
<dbReference type="AlphaFoldDB" id="A0AAW0MNB5"/>
<evidence type="ECO:0000313" key="8">
    <source>
        <dbReference type="Proteomes" id="UP001460270"/>
    </source>
</evidence>
<dbReference type="PANTHER" id="PTHR24093:SF369">
    <property type="entry name" value="CALCIUM-TRANSPORTING ATPASE"/>
    <property type="match status" value="1"/>
</dbReference>
<dbReference type="SUPFAM" id="SSF81665">
    <property type="entry name" value="Calcium ATPase, transmembrane domain M"/>
    <property type="match status" value="1"/>
</dbReference>
<evidence type="ECO:0000256" key="5">
    <source>
        <dbReference type="SAM" id="Phobius"/>
    </source>
</evidence>
<dbReference type="GO" id="GO:0030165">
    <property type="term" value="F:PDZ domain binding"/>
    <property type="evidence" value="ECO:0007669"/>
    <property type="project" value="TreeGrafter"/>
</dbReference>
<dbReference type="GO" id="GO:0005886">
    <property type="term" value="C:plasma membrane"/>
    <property type="evidence" value="ECO:0007669"/>
    <property type="project" value="TreeGrafter"/>
</dbReference>
<evidence type="ECO:0000256" key="4">
    <source>
        <dbReference type="SAM" id="MobiDB-lite"/>
    </source>
</evidence>
<comment type="caution">
    <text evidence="7">The sequence shown here is derived from an EMBL/GenBank/DDBJ whole genome shotgun (WGS) entry which is preliminary data.</text>
</comment>
<dbReference type="GO" id="GO:0046872">
    <property type="term" value="F:metal ion binding"/>
    <property type="evidence" value="ECO:0007669"/>
    <property type="project" value="UniProtKB-KW"/>
</dbReference>
<evidence type="ECO:0000256" key="2">
    <source>
        <dbReference type="ARBA" id="ARBA00022723"/>
    </source>
</evidence>
<keyword evidence="8" id="KW-1185">Reference proteome</keyword>
<evidence type="ECO:0000256" key="3">
    <source>
        <dbReference type="ARBA" id="ARBA00022842"/>
    </source>
</evidence>
<feature type="domain" description="Cation-transporting P-type ATPase C-terminal" evidence="6">
    <location>
        <begin position="1"/>
        <end position="116"/>
    </location>
</feature>
<keyword evidence="5" id="KW-0812">Transmembrane</keyword>
<evidence type="ECO:0000259" key="6">
    <source>
        <dbReference type="Pfam" id="PF00689"/>
    </source>
</evidence>
<protein>
    <recommendedName>
        <fullName evidence="6">Cation-transporting P-type ATPase C-terminal domain-containing protein</fullName>
    </recommendedName>
</protein>
<name>A0AAW0MNB5_9GOBI</name>
<keyword evidence="5" id="KW-0472">Membrane</keyword>
<dbReference type="GO" id="GO:0005388">
    <property type="term" value="F:P-type calcium transporter activity"/>
    <property type="evidence" value="ECO:0007669"/>
    <property type="project" value="TreeGrafter"/>
</dbReference>
<evidence type="ECO:0000256" key="1">
    <source>
        <dbReference type="ARBA" id="ARBA00004127"/>
    </source>
</evidence>
<proteinExistence type="predicted"/>
<feature type="compositionally biased region" description="Basic and acidic residues" evidence="4">
    <location>
        <begin position="133"/>
        <end position="146"/>
    </location>
</feature>
<dbReference type="InterPro" id="IPR023298">
    <property type="entry name" value="ATPase_P-typ_TM_dom_sf"/>
</dbReference>
<dbReference type="Pfam" id="PF00689">
    <property type="entry name" value="Cation_ATPase_C"/>
    <property type="match status" value="1"/>
</dbReference>
<comment type="subcellular location">
    <subcellularLocation>
        <location evidence="1">Endomembrane system</location>
        <topology evidence="1">Multi-pass membrane protein</topology>
    </subcellularLocation>
</comment>
<dbReference type="EMBL" id="JBBPFD010000202">
    <property type="protein sequence ID" value="KAK7879781.1"/>
    <property type="molecule type" value="Genomic_DNA"/>
</dbReference>
<feature type="region of interest" description="Disordered" evidence="4">
    <location>
        <begin position="129"/>
        <end position="152"/>
    </location>
</feature>
<feature type="transmembrane region" description="Helical" evidence="5">
    <location>
        <begin position="46"/>
        <end position="63"/>
    </location>
</feature>
<keyword evidence="2" id="KW-0479">Metal-binding</keyword>
<dbReference type="InterPro" id="IPR006068">
    <property type="entry name" value="ATPase_P-typ_cation-transptr_C"/>
</dbReference>
<feature type="transmembrane region" description="Helical" evidence="5">
    <location>
        <begin position="75"/>
        <end position="96"/>
    </location>
</feature>
<keyword evidence="5" id="KW-1133">Transmembrane helix</keyword>
<organism evidence="7 8">
    <name type="scientific">Mugilogobius chulae</name>
    <name type="common">yellowstripe goby</name>
    <dbReference type="NCBI Taxonomy" id="88201"/>
    <lineage>
        <taxon>Eukaryota</taxon>
        <taxon>Metazoa</taxon>
        <taxon>Chordata</taxon>
        <taxon>Craniata</taxon>
        <taxon>Vertebrata</taxon>
        <taxon>Euteleostomi</taxon>
        <taxon>Actinopterygii</taxon>
        <taxon>Neopterygii</taxon>
        <taxon>Teleostei</taxon>
        <taxon>Neoteleostei</taxon>
        <taxon>Acanthomorphata</taxon>
        <taxon>Gobiaria</taxon>
        <taxon>Gobiiformes</taxon>
        <taxon>Gobioidei</taxon>
        <taxon>Gobiidae</taxon>
        <taxon>Gobionellinae</taxon>
        <taxon>Mugilogobius</taxon>
    </lineage>
</organism>
<dbReference type="GO" id="GO:0051480">
    <property type="term" value="P:regulation of cytosolic calcium ion concentration"/>
    <property type="evidence" value="ECO:0007669"/>
    <property type="project" value="TreeGrafter"/>
</dbReference>
<accession>A0AAW0MNB5</accession>
<dbReference type="Gene3D" id="1.20.1110.10">
    <property type="entry name" value="Calcium-transporting ATPase, transmembrane domain"/>
    <property type="match status" value="1"/>
</dbReference>
<evidence type="ECO:0000313" key="7">
    <source>
        <dbReference type="EMBL" id="KAK7879781.1"/>
    </source>
</evidence>
<dbReference type="PANTHER" id="PTHR24093">
    <property type="entry name" value="CATION TRANSPORTING ATPASE"/>
    <property type="match status" value="1"/>
</dbReference>
<gene>
    <name evidence="7" type="ORF">WMY93_033553</name>
</gene>
<keyword evidence="3" id="KW-0460">Magnesium</keyword>
<dbReference type="GO" id="GO:0012505">
    <property type="term" value="C:endomembrane system"/>
    <property type="evidence" value="ECO:0007669"/>
    <property type="project" value="UniProtKB-SubCell"/>
</dbReference>
<dbReference type="Proteomes" id="UP001460270">
    <property type="component" value="Unassembled WGS sequence"/>
</dbReference>
<reference evidence="8" key="1">
    <citation type="submission" date="2024-04" db="EMBL/GenBank/DDBJ databases">
        <title>Salinicola lusitanus LLJ914,a marine bacterium isolated from the Okinawa Trough.</title>
        <authorList>
            <person name="Li J."/>
        </authorList>
    </citation>
    <scope>NUCLEOTIDE SEQUENCE [LARGE SCALE GENOMIC DNA]</scope>
</reference>